<dbReference type="GO" id="GO:1990592">
    <property type="term" value="P:protein K69-linked ufmylation"/>
    <property type="evidence" value="ECO:0007669"/>
    <property type="project" value="TreeGrafter"/>
</dbReference>
<dbReference type="AlphaFoldDB" id="A0A834MS12"/>
<dbReference type="InterPro" id="IPR056761">
    <property type="entry name" value="Ufl1-like_C"/>
</dbReference>
<gene>
    <name evidence="11" type="ORF">HZH68_015364</name>
</gene>
<dbReference type="GO" id="GO:0034976">
    <property type="term" value="P:response to endoplasmic reticulum stress"/>
    <property type="evidence" value="ECO:0007669"/>
    <property type="project" value="TreeGrafter"/>
</dbReference>
<comment type="function">
    <text evidence="1">E3 UFM1-protein ligase that mediates ufmylation of target proteins.</text>
</comment>
<dbReference type="Pfam" id="PF09743">
    <property type="entry name" value="E3_UFM1_ligase"/>
    <property type="match status" value="1"/>
</dbReference>
<dbReference type="InterPro" id="IPR056580">
    <property type="entry name" value="Ufl1_dom"/>
</dbReference>
<accession>A0A834MS12</accession>
<comment type="similarity">
    <text evidence="2">Belongs to the UFL1 family.</text>
</comment>
<keyword evidence="5" id="KW-0833">Ubl conjugation pathway</keyword>
<feature type="compositionally biased region" description="Basic residues" evidence="7">
    <location>
        <begin position="470"/>
        <end position="483"/>
    </location>
</feature>
<dbReference type="InterPro" id="IPR018611">
    <property type="entry name" value="Ufl1"/>
</dbReference>
<evidence type="ECO:0000259" key="10">
    <source>
        <dbReference type="Pfam" id="PF25041"/>
    </source>
</evidence>
<evidence type="ECO:0000256" key="1">
    <source>
        <dbReference type="ARBA" id="ARBA00003950"/>
    </source>
</evidence>
<dbReference type="GO" id="GO:0005789">
    <property type="term" value="C:endoplasmic reticulum membrane"/>
    <property type="evidence" value="ECO:0007669"/>
    <property type="project" value="TreeGrafter"/>
</dbReference>
<dbReference type="PANTHER" id="PTHR31057:SF0">
    <property type="entry name" value="E3 UFM1-PROTEIN LIGASE 1"/>
    <property type="match status" value="1"/>
</dbReference>
<feature type="domain" description="E3 UFM1-protein ligase 1-like N-terminal" evidence="8">
    <location>
        <begin position="66"/>
        <end position="343"/>
    </location>
</feature>
<keyword evidence="4" id="KW-0808">Transferase</keyword>
<evidence type="ECO:0000259" key="8">
    <source>
        <dbReference type="Pfam" id="PF09743"/>
    </source>
</evidence>
<dbReference type="Pfam" id="PF25870">
    <property type="entry name" value="WHD_UFL1_5th"/>
    <property type="match status" value="1"/>
</dbReference>
<feature type="domain" description="E3 UFM1-protein ligase-like C-terminal" evidence="10">
    <location>
        <begin position="709"/>
        <end position="779"/>
    </location>
</feature>
<name>A0A834MS12_VESGE</name>
<protein>
    <recommendedName>
        <fullName evidence="3">E3 UFM1-protein ligase 1 homolog</fullName>
    </recommendedName>
    <alternativeName>
        <fullName evidence="6">E3 UFM1-protein transferase 1 homolog</fullName>
    </alternativeName>
</protein>
<proteinExistence type="inferred from homology"/>
<evidence type="ECO:0000313" key="11">
    <source>
        <dbReference type="EMBL" id="KAF7382445.1"/>
    </source>
</evidence>
<feature type="region of interest" description="Disordered" evidence="7">
    <location>
        <begin position="469"/>
        <end position="503"/>
    </location>
</feature>
<evidence type="ECO:0000256" key="6">
    <source>
        <dbReference type="ARBA" id="ARBA00030452"/>
    </source>
</evidence>
<dbReference type="GO" id="GO:0061666">
    <property type="term" value="F:UFM1 ligase activity"/>
    <property type="evidence" value="ECO:0007669"/>
    <property type="project" value="InterPro"/>
</dbReference>
<evidence type="ECO:0000259" key="9">
    <source>
        <dbReference type="Pfam" id="PF23659"/>
    </source>
</evidence>
<feature type="domain" description="E3 UFM1-protein ligase 1-like" evidence="9">
    <location>
        <begin position="586"/>
        <end position="702"/>
    </location>
</feature>
<dbReference type="InterPro" id="IPR056579">
    <property type="entry name" value="Ufl1_N"/>
</dbReference>
<dbReference type="GO" id="GO:0032434">
    <property type="term" value="P:regulation of proteasomal ubiquitin-dependent protein catabolic process"/>
    <property type="evidence" value="ECO:0007669"/>
    <property type="project" value="TreeGrafter"/>
</dbReference>
<evidence type="ECO:0000256" key="7">
    <source>
        <dbReference type="SAM" id="MobiDB-lite"/>
    </source>
</evidence>
<dbReference type="Proteomes" id="UP000617340">
    <property type="component" value="Unassembled WGS sequence"/>
</dbReference>
<dbReference type="Pfam" id="PF23659">
    <property type="entry name" value="UFL1"/>
    <property type="match status" value="1"/>
</dbReference>
<evidence type="ECO:0000256" key="3">
    <source>
        <dbReference type="ARBA" id="ARBA00014160"/>
    </source>
</evidence>
<dbReference type="EMBL" id="JACSDZ010000020">
    <property type="protein sequence ID" value="KAF7382445.1"/>
    <property type="molecule type" value="Genomic_DNA"/>
</dbReference>
<keyword evidence="12" id="KW-1185">Reference proteome</keyword>
<comment type="caution">
    <text evidence="11">The sequence shown here is derived from an EMBL/GenBank/DDBJ whole genome shotgun (WGS) entry which is preliminary data.</text>
</comment>
<evidence type="ECO:0000256" key="2">
    <source>
        <dbReference type="ARBA" id="ARBA00010789"/>
    </source>
</evidence>
<organism evidence="11 12">
    <name type="scientific">Vespula germanica</name>
    <name type="common">German yellow jacket</name>
    <name type="synonym">Paravespula germanica</name>
    <dbReference type="NCBI Taxonomy" id="30212"/>
    <lineage>
        <taxon>Eukaryota</taxon>
        <taxon>Metazoa</taxon>
        <taxon>Ecdysozoa</taxon>
        <taxon>Arthropoda</taxon>
        <taxon>Hexapoda</taxon>
        <taxon>Insecta</taxon>
        <taxon>Pterygota</taxon>
        <taxon>Neoptera</taxon>
        <taxon>Endopterygota</taxon>
        <taxon>Hymenoptera</taxon>
        <taxon>Apocrita</taxon>
        <taxon>Aculeata</taxon>
        <taxon>Vespoidea</taxon>
        <taxon>Vespidae</taxon>
        <taxon>Vespinae</taxon>
        <taxon>Vespula</taxon>
    </lineage>
</organism>
<reference evidence="11" key="1">
    <citation type="journal article" date="2020" name="G3 (Bethesda)">
        <title>High-Quality Assemblies for Three Invasive Social Wasps from the &lt;i&gt;Vespula&lt;/i&gt; Genus.</title>
        <authorList>
            <person name="Harrop T.W.R."/>
            <person name="Guhlin J."/>
            <person name="McLaughlin G.M."/>
            <person name="Permina E."/>
            <person name="Stockwell P."/>
            <person name="Gilligan J."/>
            <person name="Le Lec M.F."/>
            <person name="Gruber M.A.M."/>
            <person name="Quinn O."/>
            <person name="Lovegrove M."/>
            <person name="Duncan E.J."/>
            <person name="Remnant E.J."/>
            <person name="Van Eeckhoven J."/>
            <person name="Graham B."/>
            <person name="Knapp R.A."/>
            <person name="Langford K.W."/>
            <person name="Kronenberg Z."/>
            <person name="Press M.O."/>
            <person name="Eacker S.M."/>
            <person name="Wilson-Rankin E.E."/>
            <person name="Purcell J."/>
            <person name="Lester P.J."/>
            <person name="Dearden P.K."/>
        </authorList>
    </citation>
    <scope>NUCLEOTIDE SEQUENCE</scope>
    <source>
        <strain evidence="11">Linc-1</strain>
    </source>
</reference>
<evidence type="ECO:0000256" key="4">
    <source>
        <dbReference type="ARBA" id="ARBA00022679"/>
    </source>
</evidence>
<dbReference type="PANTHER" id="PTHR31057">
    <property type="entry name" value="E3 UFM1-PROTEIN LIGASE 1"/>
    <property type="match status" value="1"/>
</dbReference>
<dbReference type="Pfam" id="PF25041">
    <property type="entry name" value="UFL1_C"/>
    <property type="match status" value="1"/>
</dbReference>
<evidence type="ECO:0000256" key="5">
    <source>
        <dbReference type="ARBA" id="ARBA00022786"/>
    </source>
</evidence>
<sequence>MRFFYQQEFSLNENCLVALQWKLHSCDICFVSEFDILQEENIKNFKRIFVNSRRSSFKKVIMDWDEIEKLAADFQNAQLSSNLQKLTESNCIEIVSKLIETKRLDVVFTNDRKEYVTRQYLKTQIIDELSFHGGRMNLNDIAQILNVSLTQITTLANEIQTCDSGIHAIIGYLINEEYWGQMMKDINDKLWQHHYVKVVDLTLFYNLPAEFIRTTIETALTRKIISNVEVTQDKQIYYTNRFIKTNKAKIRGALSAVTKPISLSLVSKECSVPDFVIFPILGDLQQKKQLSGIVTGDQIKTSMFLPHIYVKNQTQWIHDFYKQNGYLEYDALARLGISDPKHTIKKYFPNDDIIFLDSVAVNNIIVDQLKTIANDIINTKSFTDVRDYLPSMLTDQDIQIFLNKILENCPVKVFMETVLVSDDFLQSLLQSLYKIAENKAQMIVTSGKWIQLICEDKIKFKNDDSIARNNKTHKKEERRKKATSGKAGGGSQGRETKTKSTKKKYLQQKFNEDLSDEENTYIKDKNVEHELVSLEDITAELLKNREIAVIDDLADKLALVLQQKVNEYALSCAEKLAESSDVFNTDELKKDLIILVTNIKMFNESIELFEQQGQRTSLTEYLMKSLCRDFVTRLFKLASLQNKLQYPDNIDFNAIKKVLVELPSDVQEPLNDIYSAVTKGVIKDFLNLTTPALQACSVIQKKHNKDINKQIIFTHKEALLKELKITQDSALALNLVTSLLFTAATQNIIHMSGRHVSMVLSFLQSYIIPETAELLNKYCGVYLQY</sequence>
<evidence type="ECO:0000313" key="12">
    <source>
        <dbReference type="Proteomes" id="UP000617340"/>
    </source>
</evidence>